<feature type="region of interest" description="Disordered" evidence="1">
    <location>
        <begin position="139"/>
        <end position="208"/>
    </location>
</feature>
<feature type="region of interest" description="Disordered" evidence="1">
    <location>
        <begin position="329"/>
        <end position="372"/>
    </location>
</feature>
<reference evidence="2" key="1">
    <citation type="submission" date="2020-03" db="EMBL/GenBank/DDBJ databases">
        <title>A high-quality chromosome-level genome assembly of a woody plant with both climbing and erect habits, Rhamnella rubrinervis.</title>
        <authorList>
            <person name="Lu Z."/>
            <person name="Yang Y."/>
            <person name="Zhu X."/>
            <person name="Sun Y."/>
        </authorList>
    </citation>
    <scope>NUCLEOTIDE SEQUENCE</scope>
    <source>
        <strain evidence="2">BYM</strain>
        <tissue evidence="2">Leaf</tissue>
    </source>
</reference>
<evidence type="ECO:0000313" key="3">
    <source>
        <dbReference type="Proteomes" id="UP000796880"/>
    </source>
</evidence>
<gene>
    <name evidence="2" type="ORF">FNV43_RR11138</name>
</gene>
<comment type="caution">
    <text evidence="2">The sequence shown here is derived from an EMBL/GenBank/DDBJ whole genome shotgun (WGS) entry which is preliminary data.</text>
</comment>
<name>A0A8K0H594_9ROSA</name>
<dbReference type="EMBL" id="VOIH02000005">
    <property type="protein sequence ID" value="KAF3445961.1"/>
    <property type="molecule type" value="Genomic_DNA"/>
</dbReference>
<keyword evidence="3" id="KW-1185">Reference proteome</keyword>
<evidence type="ECO:0000313" key="2">
    <source>
        <dbReference type="EMBL" id="KAF3445961.1"/>
    </source>
</evidence>
<proteinExistence type="predicted"/>
<protein>
    <submittedName>
        <fullName evidence="2">Uncharacterized protein</fullName>
    </submittedName>
</protein>
<accession>A0A8K0H594</accession>
<organism evidence="2 3">
    <name type="scientific">Rhamnella rubrinervis</name>
    <dbReference type="NCBI Taxonomy" id="2594499"/>
    <lineage>
        <taxon>Eukaryota</taxon>
        <taxon>Viridiplantae</taxon>
        <taxon>Streptophyta</taxon>
        <taxon>Embryophyta</taxon>
        <taxon>Tracheophyta</taxon>
        <taxon>Spermatophyta</taxon>
        <taxon>Magnoliopsida</taxon>
        <taxon>eudicotyledons</taxon>
        <taxon>Gunneridae</taxon>
        <taxon>Pentapetalae</taxon>
        <taxon>rosids</taxon>
        <taxon>fabids</taxon>
        <taxon>Rosales</taxon>
        <taxon>Rhamnaceae</taxon>
        <taxon>rhamnoid group</taxon>
        <taxon>Rhamneae</taxon>
        <taxon>Rhamnella</taxon>
    </lineage>
</organism>
<evidence type="ECO:0000256" key="1">
    <source>
        <dbReference type="SAM" id="MobiDB-lite"/>
    </source>
</evidence>
<feature type="compositionally biased region" description="Basic and acidic residues" evidence="1">
    <location>
        <begin position="339"/>
        <end position="350"/>
    </location>
</feature>
<dbReference type="AlphaFoldDB" id="A0A8K0H594"/>
<dbReference type="Proteomes" id="UP000796880">
    <property type="component" value="Unassembled WGS sequence"/>
</dbReference>
<dbReference type="OrthoDB" id="1750920at2759"/>
<sequence length="372" mass="41965">MPNSWRYLLGLIVQSEKCGLQIDMATFLYFFYMKPSEEGRYTLYTRRRIRLFEDALTSDKGWKDHYFFLKREGLCDPVGTSESRICSAWTERGYLEAAEQSFEDEDPSTEQTEEIPEGIPLLILEVPYLHISKAELEATKKKKRDKQVAGKGGASSQTDKGEEHPTFTVVVEPSSLPIVIPSGDSPPSKRQRRSSPPTPAQDKGKEKEMTLDEVGLEAEQNVLKLAQNARYSYEVVIKVDKAFKKKAEAYINVVAANKTLEENNLTLKQTTIEIQKSRLDYAQVAGERDALQARVALWPQAKKHIYKKAAIDAILKNTNDMIRAFKAGQTEDWVTPDPSDEKKDGQKDMEITSGEDELNDGDAPLVNQPKAP</sequence>